<evidence type="ECO:0000256" key="2">
    <source>
        <dbReference type="ARBA" id="ARBA00023015"/>
    </source>
</evidence>
<organism evidence="7 8">
    <name type="scientific">Enterococcus devriesei</name>
    <dbReference type="NCBI Taxonomy" id="319970"/>
    <lineage>
        <taxon>Bacteria</taxon>
        <taxon>Bacillati</taxon>
        <taxon>Bacillota</taxon>
        <taxon>Bacilli</taxon>
        <taxon>Lactobacillales</taxon>
        <taxon>Enterococcaceae</taxon>
        <taxon>Enterococcus</taxon>
    </lineage>
</organism>
<dbReference type="PANTHER" id="PTHR30185">
    <property type="entry name" value="CRYPTIC BETA-GLUCOSIDE BGL OPERON ANTITERMINATOR"/>
    <property type="match status" value="1"/>
</dbReference>
<dbReference type="PANTHER" id="PTHR30185:SF12">
    <property type="entry name" value="TRANSCRIPTIONAL REGULATOR MANR"/>
    <property type="match status" value="1"/>
</dbReference>
<dbReference type="Pfam" id="PF05043">
    <property type="entry name" value="Mga"/>
    <property type="match status" value="1"/>
</dbReference>
<keyword evidence="2" id="KW-0805">Transcription regulation</keyword>
<dbReference type="EMBL" id="JXKM01000007">
    <property type="protein sequence ID" value="OJG35305.1"/>
    <property type="molecule type" value="Genomic_DNA"/>
</dbReference>
<dbReference type="STRING" id="319970.RV00_GL002859"/>
<sequence>MKEKQKDLLNLLLQQDAPLSSSRLSEKMNVSVRTVKNYIYELNRLGAAPVIASSKSGYQVIRDEAEKLLQEPKDPSVLPQTFKERSFYIIKKILMENQHLNIFDLSEELFVSFSTLKADLSRMNKAYEKYHVKFVLKQDEIQISGEEKEKRRLISYIIFEEVPNKFIDKQILEATFEKADIEKLSEIIHTILHESNYHLNDFSFVNLMLHLLILLESVRNDKSLASRNWFSSWLREDKAKLVTEMIRQIEIAFDLTLNSLEKEEIHMIFQANANYIPSNNLKELEQIVGSEISHAVDAILEDARQTFGINLMSESFIVPFSLHISGLFSRAKQKTSLKNPMLSSLKKEFPMVYDIAVYLSLRLSALFDISISEDETAYIALHIGSELEGQKRNLSKITTVLLCPKYMNLDERLYEQLTQHFGNDLNIQTVISKFSEAADLDFELLITTLPIPTTNDFLTIEVSPIFTEEQRVLLITELGDIRLDRKKSILRKNFDDYFDQRFFTSQLKADQAEAVINDMCQVLEKERIVPETFAQHVLERERASSTAFEAVAIPHSVYMDAHQTVISVAISERGILWGDKKVHVVLLAAINDIDRRLFTDIYEALISLFDSASSYQEIKGIKNFEAFRSFIYKKSRRGY</sequence>
<name>A0A1L8STI5_9ENTE</name>
<reference evidence="7 8" key="1">
    <citation type="submission" date="2014-12" db="EMBL/GenBank/DDBJ databases">
        <title>Draft genome sequences of 29 type strains of Enterococci.</title>
        <authorList>
            <person name="Zhong Z."/>
            <person name="Sun Z."/>
            <person name="Liu W."/>
            <person name="Zhang W."/>
            <person name="Zhang H."/>
        </authorList>
    </citation>
    <scope>NUCLEOTIDE SEQUENCE [LARGE SCALE GENOMIC DNA]</scope>
    <source>
        <strain evidence="7 8">DSM 22802</strain>
    </source>
</reference>
<dbReference type="PROSITE" id="PS51372">
    <property type="entry name" value="PRD_2"/>
    <property type="match status" value="2"/>
</dbReference>
<comment type="caution">
    <text evidence="7">The sequence shown here is derived from an EMBL/GenBank/DDBJ whole genome shotgun (WGS) entry which is preliminary data.</text>
</comment>
<dbReference type="InterPro" id="IPR016152">
    <property type="entry name" value="PTrfase/Anion_transptr"/>
</dbReference>
<dbReference type="AlphaFoldDB" id="A0A1L8STI5"/>
<dbReference type="GO" id="GO:0006355">
    <property type="term" value="P:regulation of DNA-templated transcription"/>
    <property type="evidence" value="ECO:0007669"/>
    <property type="project" value="InterPro"/>
</dbReference>
<dbReference type="SUPFAM" id="SSF55804">
    <property type="entry name" value="Phoshotransferase/anion transport protein"/>
    <property type="match status" value="1"/>
</dbReference>
<dbReference type="InterPro" id="IPR036390">
    <property type="entry name" value="WH_DNA-bd_sf"/>
</dbReference>
<evidence type="ECO:0000256" key="4">
    <source>
        <dbReference type="ARBA" id="ARBA00023163"/>
    </source>
</evidence>
<proteinExistence type="predicted"/>
<dbReference type="Gene3D" id="1.10.1790.10">
    <property type="entry name" value="PRD domain"/>
    <property type="match status" value="1"/>
</dbReference>
<dbReference type="InterPro" id="IPR036388">
    <property type="entry name" value="WH-like_DNA-bd_sf"/>
</dbReference>
<dbReference type="PROSITE" id="PS51094">
    <property type="entry name" value="PTS_EIIA_TYPE_2"/>
    <property type="match status" value="1"/>
</dbReference>
<gene>
    <name evidence="7" type="ORF">RV00_GL002859</name>
</gene>
<feature type="domain" description="PRD" evidence="6">
    <location>
        <begin position="287"/>
        <end position="393"/>
    </location>
</feature>
<dbReference type="RefSeq" id="WP_071862644.1">
    <property type="nucleotide sequence ID" value="NZ_JBHLVS010000010.1"/>
</dbReference>
<dbReference type="Gene3D" id="3.40.930.10">
    <property type="entry name" value="Mannitol-specific EII, Chain A"/>
    <property type="match status" value="1"/>
</dbReference>
<dbReference type="InterPro" id="IPR007737">
    <property type="entry name" value="Mga_HTH"/>
</dbReference>
<keyword evidence="1" id="KW-0677">Repeat</keyword>
<dbReference type="InterPro" id="IPR013196">
    <property type="entry name" value="HTH_11"/>
</dbReference>
<evidence type="ECO:0000313" key="7">
    <source>
        <dbReference type="EMBL" id="OJG35305.1"/>
    </source>
</evidence>
<dbReference type="Pfam" id="PF08279">
    <property type="entry name" value="HTH_11"/>
    <property type="match status" value="1"/>
</dbReference>
<keyword evidence="3" id="KW-0010">Activator</keyword>
<dbReference type="InterPro" id="IPR050661">
    <property type="entry name" value="BglG_antiterminators"/>
</dbReference>
<protein>
    <submittedName>
        <fullName evidence="7">Uncharacterized protein</fullName>
    </submittedName>
</protein>
<evidence type="ECO:0000256" key="3">
    <source>
        <dbReference type="ARBA" id="ARBA00023159"/>
    </source>
</evidence>
<evidence type="ECO:0000259" key="5">
    <source>
        <dbReference type="PROSITE" id="PS51094"/>
    </source>
</evidence>
<accession>A0A1L8STI5</accession>
<dbReference type="Pfam" id="PF00874">
    <property type="entry name" value="PRD"/>
    <property type="match status" value="1"/>
</dbReference>
<feature type="domain" description="PTS EIIA type-2" evidence="5">
    <location>
        <begin position="496"/>
        <end position="634"/>
    </location>
</feature>
<evidence type="ECO:0000256" key="1">
    <source>
        <dbReference type="ARBA" id="ARBA00022737"/>
    </source>
</evidence>
<evidence type="ECO:0000313" key="8">
    <source>
        <dbReference type="Proteomes" id="UP000183700"/>
    </source>
</evidence>
<dbReference type="Pfam" id="PF00359">
    <property type="entry name" value="PTS_EIIA_2"/>
    <property type="match status" value="1"/>
</dbReference>
<evidence type="ECO:0000259" key="6">
    <source>
        <dbReference type="PROSITE" id="PS51372"/>
    </source>
</evidence>
<dbReference type="OrthoDB" id="3710983at2"/>
<dbReference type="Proteomes" id="UP000183700">
    <property type="component" value="Unassembled WGS sequence"/>
</dbReference>
<keyword evidence="8" id="KW-1185">Reference proteome</keyword>
<dbReference type="InterPro" id="IPR011608">
    <property type="entry name" value="PRD"/>
</dbReference>
<dbReference type="SUPFAM" id="SSF63520">
    <property type="entry name" value="PTS-regulatory domain, PRD"/>
    <property type="match status" value="2"/>
</dbReference>
<dbReference type="Gene3D" id="1.10.10.10">
    <property type="entry name" value="Winged helix-like DNA-binding domain superfamily/Winged helix DNA-binding domain"/>
    <property type="match status" value="2"/>
</dbReference>
<dbReference type="InterPro" id="IPR036634">
    <property type="entry name" value="PRD_sf"/>
</dbReference>
<dbReference type="InterPro" id="IPR002178">
    <property type="entry name" value="PTS_EIIA_type-2_dom"/>
</dbReference>
<dbReference type="SUPFAM" id="SSF46785">
    <property type="entry name" value="Winged helix' DNA-binding domain"/>
    <property type="match status" value="1"/>
</dbReference>
<keyword evidence="4" id="KW-0804">Transcription</keyword>
<feature type="domain" description="PRD" evidence="6">
    <location>
        <begin position="175"/>
        <end position="279"/>
    </location>
</feature>